<dbReference type="KEGG" id="mhey:H2LOC_020955"/>
<comment type="similarity">
    <text evidence="1">Belongs to the helicase family. UvrD subfamily.</text>
</comment>
<dbReference type="OrthoDB" id="9810135at2"/>
<dbReference type="RefSeq" id="WP_136498141.1">
    <property type="nucleotide sequence ID" value="NZ_CP046053.1"/>
</dbReference>
<evidence type="ECO:0000256" key="9">
    <source>
        <dbReference type="ARBA" id="ARBA00034808"/>
    </source>
</evidence>
<evidence type="ECO:0000256" key="8">
    <source>
        <dbReference type="ARBA" id="ARBA00034617"/>
    </source>
</evidence>
<geneLocation type="plasmid" evidence="14">
    <name>unnamed1</name>
</geneLocation>
<keyword evidence="5 12" id="KW-0067">ATP-binding</keyword>
<dbReference type="GO" id="GO:0005524">
    <property type="term" value="F:ATP binding"/>
    <property type="evidence" value="ECO:0007669"/>
    <property type="project" value="UniProtKB-UniRule"/>
</dbReference>
<dbReference type="AlphaFoldDB" id="A0A6B8KMU3"/>
<keyword evidence="2 12" id="KW-0547">Nucleotide-binding</keyword>
<dbReference type="Gene3D" id="1.10.10.160">
    <property type="match status" value="1"/>
</dbReference>
<dbReference type="SUPFAM" id="SSF52540">
    <property type="entry name" value="P-loop containing nucleoside triphosphate hydrolases"/>
    <property type="match status" value="1"/>
</dbReference>
<evidence type="ECO:0000313" key="14">
    <source>
        <dbReference type="EMBL" id="QGM48258.1"/>
    </source>
</evidence>
<evidence type="ECO:0000256" key="5">
    <source>
        <dbReference type="ARBA" id="ARBA00022840"/>
    </source>
</evidence>
<dbReference type="InterPro" id="IPR014016">
    <property type="entry name" value="UvrD-like_ATP-bd"/>
</dbReference>
<comment type="catalytic activity">
    <reaction evidence="11">
        <text>ATP + H2O = ADP + phosphate + H(+)</text>
        <dbReference type="Rhea" id="RHEA:13065"/>
        <dbReference type="ChEBI" id="CHEBI:15377"/>
        <dbReference type="ChEBI" id="CHEBI:15378"/>
        <dbReference type="ChEBI" id="CHEBI:30616"/>
        <dbReference type="ChEBI" id="CHEBI:43474"/>
        <dbReference type="ChEBI" id="CHEBI:456216"/>
        <dbReference type="EC" id="5.6.2.4"/>
    </reaction>
</comment>
<evidence type="ECO:0000256" key="12">
    <source>
        <dbReference type="PROSITE-ProRule" id="PRU00560"/>
    </source>
</evidence>
<dbReference type="InterPro" id="IPR014017">
    <property type="entry name" value="DNA_helicase_UvrD-like_C"/>
</dbReference>
<keyword evidence="4 12" id="KW-0347">Helicase</keyword>
<keyword evidence="7" id="KW-0413">Isomerase</keyword>
<evidence type="ECO:0000259" key="13">
    <source>
        <dbReference type="PROSITE" id="PS51198"/>
    </source>
</evidence>
<dbReference type="GO" id="GO:0000725">
    <property type="term" value="P:recombinational repair"/>
    <property type="evidence" value="ECO:0007669"/>
    <property type="project" value="TreeGrafter"/>
</dbReference>
<dbReference type="InterPro" id="IPR000212">
    <property type="entry name" value="DNA_helicase_UvrD/REP"/>
</dbReference>
<reference evidence="14 15" key="1">
    <citation type="submission" date="2019-11" db="EMBL/GenBank/DDBJ databases">
        <title>The genome sequence of Methylocystis heyeri.</title>
        <authorList>
            <person name="Oshkin I.Y."/>
            <person name="Miroshnikov K."/>
            <person name="Dedysh S.N."/>
        </authorList>
    </citation>
    <scope>NUCLEOTIDE SEQUENCE [LARGE SCALE GENOMIC DNA]</scope>
    <source>
        <strain evidence="14 15">H2</strain>
        <plasmid evidence="14 15">unnamed1</plasmid>
    </source>
</reference>
<dbReference type="PROSITE" id="PS51198">
    <property type="entry name" value="UVRD_HELICASE_ATP_BIND"/>
    <property type="match status" value="1"/>
</dbReference>
<evidence type="ECO:0000256" key="2">
    <source>
        <dbReference type="ARBA" id="ARBA00022741"/>
    </source>
</evidence>
<evidence type="ECO:0000256" key="4">
    <source>
        <dbReference type="ARBA" id="ARBA00022806"/>
    </source>
</evidence>
<evidence type="ECO:0000256" key="11">
    <source>
        <dbReference type="ARBA" id="ARBA00048988"/>
    </source>
</evidence>
<comment type="catalytic activity">
    <reaction evidence="8">
        <text>Couples ATP hydrolysis with the unwinding of duplex DNA by translocating in the 3'-5' direction.</text>
        <dbReference type="EC" id="5.6.2.4"/>
    </reaction>
</comment>
<keyword evidence="3 12" id="KW-0378">Hydrolase</keyword>
<gene>
    <name evidence="14" type="ORF">H2LOC_020955</name>
</gene>
<feature type="domain" description="UvrD-like helicase ATP-binding" evidence="13">
    <location>
        <begin position="4"/>
        <end position="278"/>
    </location>
</feature>
<keyword evidence="15" id="KW-1185">Reference proteome</keyword>
<evidence type="ECO:0000313" key="15">
    <source>
        <dbReference type="Proteomes" id="UP000309061"/>
    </source>
</evidence>
<name>A0A6B8KMU3_9HYPH</name>
<dbReference type="EMBL" id="CP046053">
    <property type="protein sequence ID" value="QGM48258.1"/>
    <property type="molecule type" value="Genomic_DNA"/>
</dbReference>
<dbReference type="InterPro" id="IPR013986">
    <property type="entry name" value="DExx_box_DNA_helicase_dom_sf"/>
</dbReference>
<proteinExistence type="inferred from homology"/>
<evidence type="ECO:0000256" key="6">
    <source>
        <dbReference type="ARBA" id="ARBA00023125"/>
    </source>
</evidence>
<dbReference type="PANTHER" id="PTHR11070:SF2">
    <property type="entry name" value="ATP-DEPENDENT DNA HELICASE SRS2"/>
    <property type="match status" value="1"/>
</dbReference>
<dbReference type="GO" id="GO:0003677">
    <property type="term" value="F:DNA binding"/>
    <property type="evidence" value="ECO:0007669"/>
    <property type="project" value="UniProtKB-KW"/>
</dbReference>
<evidence type="ECO:0000256" key="1">
    <source>
        <dbReference type="ARBA" id="ARBA00009922"/>
    </source>
</evidence>
<sequence>MTSVYKPTDEQLNVISHEGHAFVLACPGAGKTRTMVERARTLFSRIDDRRGIAFLSFTNAAIDELEARLQRLGVLPTPLFPSFVGTFDRFLWHFLIGPFGVGNSRATPRLVPGKGDWEVKPFDTAQPLPLKAFERSTSKIIADEVRRLGFAPQKGAAAWETTAKKMIERSRAEGLLDFEDVRDCARERLTDPDFAARLGAALAGRFREVVVDEAQDCNPADLQIVDWLRGTGMRVKLICDPNQAIYAFRGGVTDELLAYSKKFDREDQLTMSGNFRSSPAICAAISQLRPPHARGTPDVAVGPNKHDPSPVYILSYGGAGVPTSIGRKFQELTESLGELAYATPVLASTWQSASKAAGRPVVDPGGDKTLLLADAVMHFHFAFEAGNRRRALTRLHRSVLLVRGAIAKKSDYQDHIEAQGLHDGRWRAEIIGLGEALQLRPGETDYQWLDRARQLLDHDLIGSSTIKNRLHAHVDLKTMLVAPSTNDLPARSIHSVKGLEFPAVCVVLTSKGAGSILDVLEGKSTAAEPMEQARKIYVAASRAERRLAIATPKSQANRLQQVLDADGRSVEIIAI</sequence>
<dbReference type="GO" id="GO:0016787">
    <property type="term" value="F:hydrolase activity"/>
    <property type="evidence" value="ECO:0007669"/>
    <property type="project" value="UniProtKB-UniRule"/>
</dbReference>
<dbReference type="GO" id="GO:0043138">
    <property type="term" value="F:3'-5' DNA helicase activity"/>
    <property type="evidence" value="ECO:0007669"/>
    <property type="project" value="UniProtKB-EC"/>
</dbReference>
<accession>A0A6B8KMU3</accession>
<dbReference type="Pfam" id="PF00580">
    <property type="entry name" value="UvrD-helicase"/>
    <property type="match status" value="1"/>
</dbReference>
<keyword evidence="6" id="KW-0238">DNA-binding</keyword>
<evidence type="ECO:0000256" key="3">
    <source>
        <dbReference type="ARBA" id="ARBA00022801"/>
    </source>
</evidence>
<dbReference type="InterPro" id="IPR027417">
    <property type="entry name" value="P-loop_NTPase"/>
</dbReference>
<dbReference type="Pfam" id="PF13361">
    <property type="entry name" value="UvrD_C"/>
    <property type="match status" value="1"/>
</dbReference>
<evidence type="ECO:0000256" key="10">
    <source>
        <dbReference type="ARBA" id="ARBA00034923"/>
    </source>
</evidence>
<evidence type="ECO:0000256" key="7">
    <source>
        <dbReference type="ARBA" id="ARBA00023235"/>
    </source>
</evidence>
<dbReference type="Proteomes" id="UP000309061">
    <property type="component" value="Plasmid unnamed1"/>
</dbReference>
<dbReference type="PANTHER" id="PTHR11070">
    <property type="entry name" value="UVRD / RECB / PCRA DNA HELICASE FAMILY MEMBER"/>
    <property type="match status" value="1"/>
</dbReference>
<dbReference type="EC" id="5.6.2.4" evidence="9"/>
<feature type="binding site" evidence="12">
    <location>
        <begin position="25"/>
        <end position="32"/>
    </location>
    <ligand>
        <name>ATP</name>
        <dbReference type="ChEBI" id="CHEBI:30616"/>
    </ligand>
</feature>
<keyword evidence="14" id="KW-0614">Plasmid</keyword>
<organism evidence="14 15">
    <name type="scientific">Methylocystis heyeri</name>
    <dbReference type="NCBI Taxonomy" id="391905"/>
    <lineage>
        <taxon>Bacteria</taxon>
        <taxon>Pseudomonadati</taxon>
        <taxon>Pseudomonadota</taxon>
        <taxon>Alphaproteobacteria</taxon>
        <taxon>Hyphomicrobiales</taxon>
        <taxon>Methylocystaceae</taxon>
        <taxon>Methylocystis</taxon>
    </lineage>
</organism>
<dbReference type="Gene3D" id="3.40.50.300">
    <property type="entry name" value="P-loop containing nucleotide triphosphate hydrolases"/>
    <property type="match status" value="2"/>
</dbReference>
<protein>
    <recommendedName>
        <fullName evidence="9">DNA 3'-5' helicase</fullName>
        <ecNumber evidence="9">5.6.2.4</ecNumber>
    </recommendedName>
    <alternativeName>
        <fullName evidence="10">DNA 3'-5' helicase II</fullName>
    </alternativeName>
</protein>